<reference evidence="1" key="1">
    <citation type="submission" date="2014-11" db="EMBL/GenBank/DDBJ databases">
        <authorList>
            <person name="Amaro Gonzalez C."/>
        </authorList>
    </citation>
    <scope>NUCLEOTIDE SEQUENCE</scope>
</reference>
<sequence length="33" mass="3716">MALTKQFLLQFPVPINTVGCKHIRVTGSLYLLL</sequence>
<name>A0A0E9Q887_ANGAN</name>
<dbReference type="AlphaFoldDB" id="A0A0E9Q887"/>
<organism evidence="1">
    <name type="scientific">Anguilla anguilla</name>
    <name type="common">European freshwater eel</name>
    <name type="synonym">Muraena anguilla</name>
    <dbReference type="NCBI Taxonomy" id="7936"/>
    <lineage>
        <taxon>Eukaryota</taxon>
        <taxon>Metazoa</taxon>
        <taxon>Chordata</taxon>
        <taxon>Craniata</taxon>
        <taxon>Vertebrata</taxon>
        <taxon>Euteleostomi</taxon>
        <taxon>Actinopterygii</taxon>
        <taxon>Neopterygii</taxon>
        <taxon>Teleostei</taxon>
        <taxon>Anguilliformes</taxon>
        <taxon>Anguillidae</taxon>
        <taxon>Anguilla</taxon>
    </lineage>
</organism>
<accession>A0A0E9Q887</accession>
<proteinExistence type="predicted"/>
<reference evidence="1" key="2">
    <citation type="journal article" date="2015" name="Fish Shellfish Immunol.">
        <title>Early steps in the European eel (Anguilla anguilla)-Vibrio vulnificus interaction in the gills: Role of the RtxA13 toxin.</title>
        <authorList>
            <person name="Callol A."/>
            <person name="Pajuelo D."/>
            <person name="Ebbesson L."/>
            <person name="Teles M."/>
            <person name="MacKenzie S."/>
            <person name="Amaro C."/>
        </authorList>
    </citation>
    <scope>NUCLEOTIDE SEQUENCE</scope>
</reference>
<dbReference type="EMBL" id="GBXM01095618">
    <property type="protein sequence ID" value="JAH12959.1"/>
    <property type="molecule type" value="Transcribed_RNA"/>
</dbReference>
<protein>
    <submittedName>
        <fullName evidence="1">Uncharacterized protein</fullName>
    </submittedName>
</protein>
<evidence type="ECO:0000313" key="1">
    <source>
        <dbReference type="EMBL" id="JAH12959.1"/>
    </source>
</evidence>